<dbReference type="AlphaFoldDB" id="A0A0F6YKY6"/>
<comment type="cofactor">
    <cofactor evidence="1">
        <name>FMN</name>
        <dbReference type="ChEBI" id="CHEBI:58210"/>
    </cofactor>
</comment>
<evidence type="ECO:0000313" key="8">
    <source>
        <dbReference type="Proteomes" id="UP000034883"/>
    </source>
</evidence>
<dbReference type="STRING" id="927083.DB32_005846"/>
<dbReference type="Pfam" id="PF00881">
    <property type="entry name" value="Nitroreductase"/>
    <property type="match status" value="1"/>
</dbReference>
<dbReference type="KEGG" id="samy:DB32_005846"/>
<dbReference type="PANTHER" id="PTHR43673:SF2">
    <property type="entry name" value="NITROREDUCTASE"/>
    <property type="match status" value="1"/>
</dbReference>
<dbReference type="GO" id="GO:0016491">
    <property type="term" value="F:oxidoreductase activity"/>
    <property type="evidence" value="ECO:0007669"/>
    <property type="project" value="UniProtKB-KW"/>
</dbReference>
<keyword evidence="3" id="KW-0285">Flavoprotein</keyword>
<dbReference type="CDD" id="cd02136">
    <property type="entry name" value="PnbA_NfnB-like"/>
    <property type="match status" value="1"/>
</dbReference>
<keyword evidence="5" id="KW-0560">Oxidoreductase</keyword>
<dbReference type="InterPro" id="IPR000415">
    <property type="entry name" value="Nitroreductase-like"/>
</dbReference>
<dbReference type="SUPFAM" id="SSF55469">
    <property type="entry name" value="FMN-dependent nitroreductase-like"/>
    <property type="match status" value="1"/>
</dbReference>
<keyword evidence="4" id="KW-0288">FMN</keyword>
<protein>
    <submittedName>
        <fullName evidence="7">Nitroreductase family protein</fullName>
    </submittedName>
</protein>
<evidence type="ECO:0000256" key="5">
    <source>
        <dbReference type="ARBA" id="ARBA00023002"/>
    </source>
</evidence>
<evidence type="ECO:0000259" key="6">
    <source>
        <dbReference type="Pfam" id="PF00881"/>
    </source>
</evidence>
<organism evidence="7 8">
    <name type="scientific">Sandaracinus amylolyticus</name>
    <dbReference type="NCBI Taxonomy" id="927083"/>
    <lineage>
        <taxon>Bacteria</taxon>
        <taxon>Pseudomonadati</taxon>
        <taxon>Myxococcota</taxon>
        <taxon>Polyangia</taxon>
        <taxon>Polyangiales</taxon>
        <taxon>Sandaracinaceae</taxon>
        <taxon>Sandaracinus</taxon>
    </lineage>
</organism>
<dbReference type="PANTHER" id="PTHR43673">
    <property type="entry name" value="NAD(P)H NITROREDUCTASE YDGI-RELATED"/>
    <property type="match status" value="1"/>
</dbReference>
<name>A0A0F6YKY6_9BACT</name>
<evidence type="ECO:0000256" key="2">
    <source>
        <dbReference type="ARBA" id="ARBA00007118"/>
    </source>
</evidence>
<evidence type="ECO:0000256" key="1">
    <source>
        <dbReference type="ARBA" id="ARBA00001917"/>
    </source>
</evidence>
<dbReference type="Proteomes" id="UP000034883">
    <property type="component" value="Chromosome"/>
</dbReference>
<comment type="similarity">
    <text evidence="2">Belongs to the nitroreductase family.</text>
</comment>
<evidence type="ECO:0000313" key="7">
    <source>
        <dbReference type="EMBL" id="AKF08697.1"/>
    </source>
</evidence>
<dbReference type="Gene3D" id="3.40.109.10">
    <property type="entry name" value="NADH Oxidase"/>
    <property type="match status" value="1"/>
</dbReference>
<feature type="domain" description="Nitroreductase" evidence="6">
    <location>
        <begin position="33"/>
        <end position="217"/>
    </location>
</feature>
<evidence type="ECO:0000256" key="3">
    <source>
        <dbReference type="ARBA" id="ARBA00022630"/>
    </source>
</evidence>
<gene>
    <name evidence="7" type="ORF">DB32_005846</name>
</gene>
<reference evidence="7 8" key="1">
    <citation type="submission" date="2015-03" db="EMBL/GenBank/DDBJ databases">
        <title>Genome assembly of Sandaracinus amylolyticus DSM 53668.</title>
        <authorList>
            <person name="Sharma G."/>
            <person name="Subramanian S."/>
        </authorList>
    </citation>
    <scope>NUCLEOTIDE SEQUENCE [LARGE SCALE GENOMIC DNA]</scope>
    <source>
        <strain evidence="7 8">DSM 53668</strain>
    </source>
</reference>
<evidence type="ECO:0000256" key="4">
    <source>
        <dbReference type="ARBA" id="ARBA00022643"/>
    </source>
</evidence>
<sequence>MARGALGVKRLDASARRLHAAHTMQLDTALSLRRSVRAFLPREVPRETLASIFARAQQSPSWCNIQPWRVWVASGEARVRLVAGLVEGAKARMPEPDVAFPGDYPEPYGTHRKQCGKALYEAMGVARDDMVGRHHAWMRNFVAFDAPHVAIVGIDRRFGLYAALDVGCWLQSVLLLATSEGVSTCAQAALATYPDVARKELGVGDDVQILFGIAMGYEDERAAANECRTTRGPLDANVTFVG</sequence>
<dbReference type="InterPro" id="IPR029479">
    <property type="entry name" value="Nitroreductase"/>
</dbReference>
<dbReference type="EMBL" id="CP011125">
    <property type="protein sequence ID" value="AKF08697.1"/>
    <property type="molecule type" value="Genomic_DNA"/>
</dbReference>
<keyword evidence="8" id="KW-1185">Reference proteome</keyword>
<proteinExistence type="inferred from homology"/>
<accession>A0A0F6YKY6</accession>